<keyword evidence="3" id="KW-1185">Reference proteome</keyword>
<dbReference type="AlphaFoldDB" id="A0AAD5ZIM4"/>
<dbReference type="PANTHER" id="PTHR33647:SF5">
    <property type="entry name" value="OS01G0793900 PROTEIN"/>
    <property type="match status" value="1"/>
</dbReference>
<proteinExistence type="predicted"/>
<feature type="region of interest" description="Disordered" evidence="1">
    <location>
        <begin position="15"/>
        <end position="45"/>
    </location>
</feature>
<evidence type="ECO:0000313" key="3">
    <source>
        <dbReference type="Proteomes" id="UP001210211"/>
    </source>
</evidence>
<protein>
    <submittedName>
        <fullName evidence="2">Uncharacterized protein</fullName>
    </submittedName>
</protein>
<evidence type="ECO:0000313" key="2">
    <source>
        <dbReference type="EMBL" id="KAJ3698599.1"/>
    </source>
</evidence>
<dbReference type="PANTHER" id="PTHR33647">
    <property type="entry name" value="OS01G0793900 PROTEIN"/>
    <property type="match status" value="1"/>
</dbReference>
<feature type="compositionally biased region" description="Basic and acidic residues" evidence="1">
    <location>
        <begin position="20"/>
        <end position="36"/>
    </location>
</feature>
<gene>
    <name evidence="2" type="ORF">LUZ61_002304</name>
</gene>
<comment type="caution">
    <text evidence="2">The sequence shown here is derived from an EMBL/GenBank/DDBJ whole genome shotgun (WGS) entry which is preliminary data.</text>
</comment>
<name>A0AAD5ZIM4_9POAL</name>
<reference evidence="2 3" key="1">
    <citation type="journal article" date="2022" name="Cell">
        <title>Repeat-based holocentromeres influence genome architecture and karyotype evolution.</title>
        <authorList>
            <person name="Hofstatter P.G."/>
            <person name="Thangavel G."/>
            <person name="Lux T."/>
            <person name="Neumann P."/>
            <person name="Vondrak T."/>
            <person name="Novak P."/>
            <person name="Zhang M."/>
            <person name="Costa L."/>
            <person name="Castellani M."/>
            <person name="Scott A."/>
            <person name="Toegelov H."/>
            <person name="Fuchs J."/>
            <person name="Mata-Sucre Y."/>
            <person name="Dias Y."/>
            <person name="Vanzela A.L.L."/>
            <person name="Huettel B."/>
            <person name="Almeida C.C.S."/>
            <person name="Simkova H."/>
            <person name="Souza G."/>
            <person name="Pedrosa-Harand A."/>
            <person name="Macas J."/>
            <person name="Mayer K.F.X."/>
            <person name="Houben A."/>
            <person name="Marques A."/>
        </authorList>
    </citation>
    <scope>NUCLEOTIDE SEQUENCE [LARGE SCALE GENOMIC DNA]</scope>
    <source>
        <strain evidence="2">RhyTen1mFocal</strain>
    </source>
</reference>
<dbReference type="Proteomes" id="UP001210211">
    <property type="component" value="Unassembled WGS sequence"/>
</dbReference>
<sequence length="108" mass="12036">MGNCLTQGSKTWAVDDEWDHLESTSREVPQPKKKEVSPSGDARSTTVKIKLTKKQLEEILGKAGLGTDQNLPIELLIKHVVNKGCVESVHDKNRHWRPVLQSIPEAAE</sequence>
<accession>A0AAD5ZIM4</accession>
<dbReference type="EMBL" id="JAMRDG010000001">
    <property type="protein sequence ID" value="KAJ3698599.1"/>
    <property type="molecule type" value="Genomic_DNA"/>
</dbReference>
<organism evidence="2 3">
    <name type="scientific">Rhynchospora tenuis</name>
    <dbReference type="NCBI Taxonomy" id="198213"/>
    <lineage>
        <taxon>Eukaryota</taxon>
        <taxon>Viridiplantae</taxon>
        <taxon>Streptophyta</taxon>
        <taxon>Embryophyta</taxon>
        <taxon>Tracheophyta</taxon>
        <taxon>Spermatophyta</taxon>
        <taxon>Magnoliopsida</taxon>
        <taxon>Liliopsida</taxon>
        <taxon>Poales</taxon>
        <taxon>Cyperaceae</taxon>
        <taxon>Cyperoideae</taxon>
        <taxon>Rhynchosporeae</taxon>
        <taxon>Rhynchospora</taxon>
    </lineage>
</organism>
<evidence type="ECO:0000256" key="1">
    <source>
        <dbReference type="SAM" id="MobiDB-lite"/>
    </source>
</evidence>